<accession>A0ABY9V252</accession>
<dbReference type="Proteomes" id="UP001305606">
    <property type="component" value="Chromosome"/>
</dbReference>
<proteinExistence type="inferred from homology"/>
<dbReference type="SUPFAM" id="SSF51735">
    <property type="entry name" value="NAD(P)-binding Rossmann-fold domains"/>
    <property type="match status" value="1"/>
</dbReference>
<reference evidence="3 4" key="1">
    <citation type="submission" date="2023-02" db="EMBL/GenBank/DDBJ databases">
        <title>Streptomyces sp. SCA4-21 with antifungal activity against Fusarium oxysporum f. sp. cubense, Streptomyces sp. SCA2-17 with antifungal activity against Fusarium oxysporum f. sp. cubense.</title>
        <authorList>
            <person name="Qi D."/>
        </authorList>
    </citation>
    <scope>NUCLEOTIDE SEQUENCE [LARGE SCALE GENOMIC DNA]</scope>
    <source>
        <strain evidence="3 4">SCA4-21</strain>
    </source>
</reference>
<organism evidence="3 4">
    <name type="scientific">Streptomyces luomodiensis</name>
    <dbReference type="NCBI Taxonomy" id="3026192"/>
    <lineage>
        <taxon>Bacteria</taxon>
        <taxon>Bacillati</taxon>
        <taxon>Actinomycetota</taxon>
        <taxon>Actinomycetes</taxon>
        <taxon>Kitasatosporales</taxon>
        <taxon>Streptomycetaceae</taxon>
        <taxon>Streptomyces</taxon>
    </lineage>
</organism>
<evidence type="ECO:0000313" key="4">
    <source>
        <dbReference type="Proteomes" id="UP001305606"/>
    </source>
</evidence>
<sequence>MEGKKILITGGTGQVARPVAEALAERNEVWCLGRFGTPGVEKELNDHGITTHHWDMDDLGTAAYEGLPDDFTHVLHSAVRRGEDGDVTAAVEVNSVACGRLMSHCRKAEAFLFVSTGALYKRQTLDHPYTEDDPVDGVADWLPAYPVGKIAAEGAVRAFAQVLNLPTTIARLNIAYGPGGYGGVPMLYFKRMLAGEPIPVPKAGQNWCSLLHTDDLVAHVPHLWQAARTPATLVNWGGDEAVGMTDCVRHMEALTGVRARLVPSEVTRETYRFDPTRRREITGPCRVPWREGVRRTLQAHHPTRLLPEHHAPEHLLPEQLPSEHHLSEPPRGAV</sequence>
<comment type="similarity">
    <text evidence="1">Belongs to the NAD(P)-dependent epimerase/dehydratase family.</text>
</comment>
<dbReference type="InterPro" id="IPR001509">
    <property type="entry name" value="Epimerase_deHydtase"/>
</dbReference>
<keyword evidence="4" id="KW-1185">Reference proteome</keyword>
<dbReference type="RefSeq" id="WP_311037499.1">
    <property type="nucleotide sequence ID" value="NZ_CP117522.1"/>
</dbReference>
<dbReference type="InterPro" id="IPR036291">
    <property type="entry name" value="NAD(P)-bd_dom_sf"/>
</dbReference>
<evidence type="ECO:0000259" key="2">
    <source>
        <dbReference type="Pfam" id="PF01370"/>
    </source>
</evidence>
<evidence type="ECO:0000256" key="1">
    <source>
        <dbReference type="ARBA" id="ARBA00007637"/>
    </source>
</evidence>
<dbReference type="Gene3D" id="3.40.50.720">
    <property type="entry name" value="NAD(P)-binding Rossmann-like Domain"/>
    <property type="match status" value="1"/>
</dbReference>
<name>A0ABY9V252_9ACTN</name>
<feature type="domain" description="NAD-dependent epimerase/dehydratase" evidence="2">
    <location>
        <begin position="6"/>
        <end position="226"/>
    </location>
</feature>
<dbReference type="PANTHER" id="PTHR43000">
    <property type="entry name" value="DTDP-D-GLUCOSE 4,6-DEHYDRATASE-RELATED"/>
    <property type="match status" value="1"/>
</dbReference>
<protein>
    <submittedName>
        <fullName evidence="3">NAD(P)-dependent oxidoreductase</fullName>
    </submittedName>
</protein>
<gene>
    <name evidence="3" type="ORF">PS467_27600</name>
</gene>
<dbReference type="EMBL" id="CP117522">
    <property type="protein sequence ID" value="WNE98828.1"/>
    <property type="molecule type" value="Genomic_DNA"/>
</dbReference>
<evidence type="ECO:0000313" key="3">
    <source>
        <dbReference type="EMBL" id="WNE98828.1"/>
    </source>
</evidence>
<dbReference type="Pfam" id="PF01370">
    <property type="entry name" value="Epimerase"/>
    <property type="match status" value="1"/>
</dbReference>